<evidence type="ECO:0000256" key="10">
    <source>
        <dbReference type="ARBA" id="ARBA00023004"/>
    </source>
</evidence>
<evidence type="ECO:0000256" key="8">
    <source>
        <dbReference type="ARBA" id="ARBA00022801"/>
    </source>
</evidence>
<accession>A0ABR0SZ15</accession>
<dbReference type="CDD" id="cd00844">
    <property type="entry name" value="MPP_Dbr1_N"/>
    <property type="match status" value="1"/>
</dbReference>
<dbReference type="InterPro" id="IPR041816">
    <property type="entry name" value="Dbr1_N"/>
</dbReference>
<comment type="cofactor">
    <cofactor evidence="2">
        <name>Zn(2+)</name>
        <dbReference type="ChEBI" id="CHEBI:29105"/>
    </cofactor>
</comment>
<keyword evidence="9" id="KW-0862">Zinc</keyword>
<comment type="cofactor">
    <cofactor evidence="1">
        <name>Mn(2+)</name>
        <dbReference type="ChEBI" id="CHEBI:29035"/>
    </cofactor>
</comment>
<dbReference type="PANTHER" id="PTHR12849">
    <property type="entry name" value="RNA LARIAT DEBRANCHING ENZYME"/>
    <property type="match status" value="1"/>
</dbReference>
<gene>
    <name evidence="15" type="ORF">PT974_02344</name>
</gene>
<evidence type="ECO:0000259" key="14">
    <source>
        <dbReference type="SMART" id="SM01124"/>
    </source>
</evidence>
<evidence type="ECO:0000256" key="13">
    <source>
        <dbReference type="SAM" id="MobiDB-lite"/>
    </source>
</evidence>
<keyword evidence="11" id="KW-0464">Manganese</keyword>
<keyword evidence="7" id="KW-0479">Metal-binding</keyword>
<sequence length="940" mass="105870">MGSVPNRLDASEDAWMLVYHVVDPRELDVYTGAALTLREDCKGGGGLAPTENTEGYGSGGALQGRAQQLQQLNSTIYGSPRRPCSINRNLPSTSRTMTSETFQTQGVRIAVEGCGHGTLNAIYASVAESCKARGWDGVDLLIIGGDFQSVRNAADLTVMSCPVKYRHLGDFPDYYAGRLKAPYLTIFIAGNHEASSHLWELYYGGWVAPNIYYMGAANVLRLGPIRIAGLSGIWKGHDYRKPHFERLPFSDGDVRSFYHVREIDVRKLLQIRTQVDVGLSHDWPRAIEKHGDHEQLFRKKRDFRQESLDGTLGSVAAEYVMDRLRPPYWFSAHMHIKFPAIKKYEESTEDPKAPEEQVQVPIPAPVSAAKESNPDEIDLDMDDESEDAAVAVKETVEGVAAEESKDEANEVSEELRAQLPASFAPKAPVVKRTPGQPVPPTIPNKEVRFLALDKCLPGRHFLQLCEIQTFNKDNASTTPPNSSSPRYRLQYDPEWLAITRAFHSSLTFGTRDVPVPEDLGEDGYLPLIAAERSWVEENIIKTGKLDVPDNFELTAPPYDPGTPEIVNDHPVEYTNPQTVAFCDLLSIENHWDATEAERQERRERGPPQDAGEVILEAPHETLRSLGTLSPSIRQKLPADTPIHGLLTADLVLDTGIAAWKGVLPTLADFEAGMPFLWPKDLQRLLPREAQSILENQQINFQRHWNAFAKAFPNVSMKDFQYAWLAVNSRSFLNETPETEKYPWEDRLALIPVADLFNHVAVGCRMLFSPESYFITTDRTYKKGEEVFISYGDHANDYMLVEYGFVLDDNQWDEIYLDDVIMPNLSEESKAELQKRDLLGKYPLLLTEEARRTQVVLRMLCCSPGQWKQFADGRERGTSCQKQVDAYMSELLKKFSNEIDVKLRNVEALQIGQEAQRALLTRRWNQIAQAVGEAIKKYEGR</sequence>
<keyword evidence="12" id="KW-0539">Nucleus</keyword>
<proteinExistence type="inferred from homology"/>
<comment type="subcellular location">
    <subcellularLocation>
        <location evidence="4">Nucleus</location>
    </subcellularLocation>
</comment>
<dbReference type="InterPro" id="IPR004843">
    <property type="entry name" value="Calcineurin-like_PHP"/>
</dbReference>
<evidence type="ECO:0000256" key="6">
    <source>
        <dbReference type="ARBA" id="ARBA00022664"/>
    </source>
</evidence>
<evidence type="ECO:0000256" key="4">
    <source>
        <dbReference type="ARBA" id="ARBA00004123"/>
    </source>
</evidence>
<keyword evidence="16" id="KW-1185">Reference proteome</keyword>
<keyword evidence="10" id="KW-0408">Iron</keyword>
<dbReference type="SUPFAM" id="SSF56300">
    <property type="entry name" value="Metallo-dependent phosphatases"/>
    <property type="match status" value="1"/>
</dbReference>
<keyword evidence="8" id="KW-0378">Hydrolase</keyword>
<dbReference type="PANTHER" id="PTHR12849:SF0">
    <property type="entry name" value="LARIAT DEBRANCHING ENZYME"/>
    <property type="match status" value="1"/>
</dbReference>
<evidence type="ECO:0000256" key="1">
    <source>
        <dbReference type="ARBA" id="ARBA00001936"/>
    </source>
</evidence>
<feature type="domain" description="Lariat debranching enzyme C-terminal" evidence="14">
    <location>
        <begin position="438"/>
        <end position="591"/>
    </location>
</feature>
<evidence type="ECO:0000256" key="9">
    <source>
        <dbReference type="ARBA" id="ARBA00022833"/>
    </source>
</evidence>
<dbReference type="InterPro" id="IPR007708">
    <property type="entry name" value="DBR1_C"/>
</dbReference>
<dbReference type="InterPro" id="IPR029052">
    <property type="entry name" value="Metallo-depent_PP-like"/>
</dbReference>
<dbReference type="Pfam" id="PF05011">
    <property type="entry name" value="DBR1"/>
    <property type="match status" value="1"/>
</dbReference>
<dbReference type="InterPro" id="IPR046341">
    <property type="entry name" value="SET_dom_sf"/>
</dbReference>
<evidence type="ECO:0000256" key="12">
    <source>
        <dbReference type="ARBA" id="ARBA00023242"/>
    </source>
</evidence>
<evidence type="ECO:0000256" key="7">
    <source>
        <dbReference type="ARBA" id="ARBA00022723"/>
    </source>
</evidence>
<comment type="caution">
    <text evidence="15">The sequence shown here is derived from an EMBL/GenBank/DDBJ whole genome shotgun (WGS) entry which is preliminary data.</text>
</comment>
<dbReference type="Gene3D" id="3.90.1410.10">
    <property type="entry name" value="set domain protein methyltransferase, domain 1"/>
    <property type="match status" value="1"/>
</dbReference>
<dbReference type="SUPFAM" id="SSF82199">
    <property type="entry name" value="SET domain"/>
    <property type="match status" value="1"/>
</dbReference>
<evidence type="ECO:0000313" key="15">
    <source>
        <dbReference type="EMBL" id="KAK5996995.1"/>
    </source>
</evidence>
<keyword evidence="6" id="KW-0507">mRNA processing</keyword>
<comment type="cofactor">
    <cofactor evidence="3">
        <name>Fe(2+)</name>
        <dbReference type="ChEBI" id="CHEBI:29033"/>
    </cofactor>
</comment>
<dbReference type="SMART" id="SM01124">
    <property type="entry name" value="DBR1"/>
    <property type="match status" value="1"/>
</dbReference>
<dbReference type="EMBL" id="JAVFKD010000002">
    <property type="protein sequence ID" value="KAK5996995.1"/>
    <property type="molecule type" value="Genomic_DNA"/>
</dbReference>
<dbReference type="Pfam" id="PF00149">
    <property type="entry name" value="Metallophos"/>
    <property type="match status" value="1"/>
</dbReference>
<evidence type="ECO:0000256" key="5">
    <source>
        <dbReference type="ARBA" id="ARBA00006045"/>
    </source>
</evidence>
<evidence type="ECO:0000256" key="11">
    <source>
        <dbReference type="ARBA" id="ARBA00023211"/>
    </source>
</evidence>
<evidence type="ECO:0000313" key="16">
    <source>
        <dbReference type="Proteomes" id="UP001338125"/>
    </source>
</evidence>
<feature type="region of interest" description="Disordered" evidence="13">
    <location>
        <begin position="347"/>
        <end position="377"/>
    </location>
</feature>
<evidence type="ECO:0000256" key="2">
    <source>
        <dbReference type="ARBA" id="ARBA00001947"/>
    </source>
</evidence>
<dbReference type="Proteomes" id="UP001338125">
    <property type="component" value="Unassembled WGS sequence"/>
</dbReference>
<reference evidence="15 16" key="1">
    <citation type="submission" date="2024-01" db="EMBL/GenBank/DDBJ databases">
        <title>Complete genome of Cladobotryum mycophilum ATHUM6906.</title>
        <authorList>
            <person name="Christinaki A.C."/>
            <person name="Myridakis A.I."/>
            <person name="Kouvelis V.N."/>
        </authorList>
    </citation>
    <scope>NUCLEOTIDE SEQUENCE [LARGE SCALE GENOMIC DNA]</scope>
    <source>
        <strain evidence="15 16">ATHUM6906</strain>
    </source>
</reference>
<protein>
    <submittedName>
        <fullName evidence="15">Lariat debranching enzyme</fullName>
    </submittedName>
</protein>
<name>A0ABR0SZ15_9HYPO</name>
<evidence type="ECO:0000256" key="3">
    <source>
        <dbReference type="ARBA" id="ARBA00001954"/>
    </source>
</evidence>
<organism evidence="15 16">
    <name type="scientific">Cladobotryum mycophilum</name>
    <dbReference type="NCBI Taxonomy" id="491253"/>
    <lineage>
        <taxon>Eukaryota</taxon>
        <taxon>Fungi</taxon>
        <taxon>Dikarya</taxon>
        <taxon>Ascomycota</taxon>
        <taxon>Pezizomycotina</taxon>
        <taxon>Sordariomycetes</taxon>
        <taxon>Hypocreomycetidae</taxon>
        <taxon>Hypocreales</taxon>
        <taxon>Hypocreaceae</taxon>
        <taxon>Cladobotryum</taxon>
    </lineage>
</organism>
<comment type="similarity">
    <text evidence="5">Belongs to the lariat debranching enzyme family.</text>
</comment>